<organism evidence="21 22">
    <name type="scientific">Erythroxylum novogranatense</name>
    <dbReference type="NCBI Taxonomy" id="1862640"/>
    <lineage>
        <taxon>Eukaryota</taxon>
        <taxon>Viridiplantae</taxon>
        <taxon>Streptophyta</taxon>
        <taxon>Embryophyta</taxon>
        <taxon>Tracheophyta</taxon>
        <taxon>Spermatophyta</taxon>
        <taxon>Magnoliopsida</taxon>
        <taxon>eudicotyledons</taxon>
        <taxon>Gunneridae</taxon>
        <taxon>Pentapetalae</taxon>
        <taxon>rosids</taxon>
        <taxon>fabids</taxon>
        <taxon>Malpighiales</taxon>
        <taxon>Erythroxylaceae</taxon>
        <taxon>Erythroxylum</taxon>
    </lineage>
</organism>
<feature type="compositionally biased region" description="Polar residues" evidence="17">
    <location>
        <begin position="933"/>
        <end position="949"/>
    </location>
</feature>
<dbReference type="Proteomes" id="UP001159364">
    <property type="component" value="Linkage Group LG05"/>
</dbReference>
<proteinExistence type="inferred from homology"/>
<evidence type="ECO:0000256" key="1">
    <source>
        <dbReference type="ARBA" id="ARBA00004141"/>
    </source>
</evidence>
<feature type="transmembrane region" description="Helical" evidence="18">
    <location>
        <begin position="834"/>
        <end position="858"/>
    </location>
</feature>
<evidence type="ECO:0000256" key="3">
    <source>
        <dbReference type="ARBA" id="ARBA00011095"/>
    </source>
</evidence>
<dbReference type="CDD" id="cd19990">
    <property type="entry name" value="PBP1_GABAb_receptor_plant"/>
    <property type="match status" value="1"/>
</dbReference>
<gene>
    <name evidence="21" type="ORF">K2173_003628</name>
</gene>
<dbReference type="SMART" id="SM00079">
    <property type="entry name" value="PBPe"/>
    <property type="match status" value="1"/>
</dbReference>
<evidence type="ECO:0000313" key="21">
    <source>
        <dbReference type="EMBL" id="KAJ8763846.1"/>
    </source>
</evidence>
<dbReference type="InterPro" id="IPR044440">
    <property type="entry name" value="GABAb_receptor_plant_PBP1"/>
</dbReference>
<dbReference type="Gene3D" id="1.10.287.70">
    <property type="match status" value="1"/>
</dbReference>
<keyword evidence="6 19" id="KW-0732">Signal</keyword>
<keyword evidence="8 15" id="KW-0406">Ion transport</keyword>
<evidence type="ECO:0000256" key="16">
    <source>
        <dbReference type="PIRSR" id="PIRSR037090-50"/>
    </source>
</evidence>
<comment type="function">
    <text evidence="15">Glutamate-gated receptor that probably acts as non-selective cation channel.</text>
</comment>
<dbReference type="AlphaFoldDB" id="A0AAV8TBW4"/>
<keyword evidence="5 18" id="KW-0812">Transmembrane</keyword>
<keyword evidence="9 15" id="KW-0472">Membrane</keyword>
<feature type="domain" description="Ionotropic glutamate receptor C-terminal" evidence="20">
    <location>
        <begin position="465"/>
        <end position="813"/>
    </location>
</feature>
<dbReference type="SUPFAM" id="SSF53822">
    <property type="entry name" value="Periplasmic binding protein-like I"/>
    <property type="match status" value="1"/>
</dbReference>
<keyword evidence="11" id="KW-0325">Glycoprotein</keyword>
<feature type="disulfide bond" evidence="16">
    <location>
        <begin position="761"/>
        <end position="817"/>
    </location>
</feature>
<evidence type="ECO:0000256" key="13">
    <source>
        <dbReference type="ARBA" id="ARBA00023303"/>
    </source>
</evidence>
<evidence type="ECO:0000259" key="20">
    <source>
        <dbReference type="SMART" id="SM00079"/>
    </source>
</evidence>
<feature type="signal peptide" evidence="19">
    <location>
        <begin position="1"/>
        <end position="25"/>
    </location>
</feature>
<keyword evidence="4 15" id="KW-0813">Transport</keyword>
<reference evidence="21 22" key="1">
    <citation type="submission" date="2021-09" db="EMBL/GenBank/DDBJ databases">
        <title>Genomic insights and catalytic innovation underlie evolution of tropane alkaloids biosynthesis.</title>
        <authorList>
            <person name="Wang Y.-J."/>
            <person name="Tian T."/>
            <person name="Huang J.-P."/>
            <person name="Huang S.-X."/>
        </authorList>
    </citation>
    <scope>NUCLEOTIDE SEQUENCE [LARGE SCALE GENOMIC DNA]</scope>
    <source>
        <strain evidence="21">KIB-2018</strain>
        <tissue evidence="21">Leaf</tissue>
    </source>
</reference>
<evidence type="ECO:0000256" key="2">
    <source>
        <dbReference type="ARBA" id="ARBA00008685"/>
    </source>
</evidence>
<feature type="chain" id="PRO_5043574933" description="Glutamate receptor" evidence="19">
    <location>
        <begin position="26"/>
        <end position="959"/>
    </location>
</feature>
<dbReference type="Pfam" id="PF00060">
    <property type="entry name" value="Lig_chan"/>
    <property type="match status" value="1"/>
</dbReference>
<dbReference type="GO" id="GO:0015276">
    <property type="term" value="F:ligand-gated monoatomic ion channel activity"/>
    <property type="evidence" value="ECO:0007669"/>
    <property type="project" value="InterPro"/>
</dbReference>
<dbReference type="InterPro" id="IPR015683">
    <property type="entry name" value="Ionotropic_Glu_rcpt"/>
</dbReference>
<evidence type="ECO:0000256" key="17">
    <source>
        <dbReference type="SAM" id="MobiDB-lite"/>
    </source>
</evidence>
<evidence type="ECO:0000256" key="10">
    <source>
        <dbReference type="ARBA" id="ARBA00023170"/>
    </source>
</evidence>
<dbReference type="PANTHER" id="PTHR34836">
    <property type="entry name" value="OS06G0188250 PROTEIN"/>
    <property type="match status" value="1"/>
</dbReference>
<feature type="region of interest" description="Disordered" evidence="17">
    <location>
        <begin position="927"/>
        <end position="949"/>
    </location>
</feature>
<evidence type="ECO:0000256" key="6">
    <source>
        <dbReference type="ARBA" id="ARBA00022729"/>
    </source>
</evidence>
<keyword evidence="16" id="KW-1015">Disulfide bond</keyword>
<accession>A0AAV8TBW4</accession>
<feature type="transmembrane region" description="Helical" evidence="18">
    <location>
        <begin position="591"/>
        <end position="611"/>
    </location>
</feature>
<comment type="caution">
    <text evidence="21">The sequence shown here is derived from an EMBL/GenBank/DDBJ whole genome shotgun (WGS) entry which is preliminary data.</text>
</comment>
<evidence type="ECO:0000256" key="7">
    <source>
        <dbReference type="ARBA" id="ARBA00022989"/>
    </source>
</evidence>
<name>A0AAV8TBW4_9ROSI</name>
<dbReference type="PANTHER" id="PTHR34836:SF1">
    <property type="entry name" value="OS09G0428600 PROTEIN"/>
    <property type="match status" value="1"/>
</dbReference>
<dbReference type="InterPro" id="IPR001320">
    <property type="entry name" value="Iontro_rcpt_C"/>
</dbReference>
<dbReference type="InterPro" id="IPR028082">
    <property type="entry name" value="Peripla_BP_I"/>
</dbReference>
<dbReference type="GO" id="GO:0016020">
    <property type="term" value="C:membrane"/>
    <property type="evidence" value="ECO:0007669"/>
    <property type="project" value="UniProtKB-SubCell"/>
</dbReference>
<evidence type="ECO:0000256" key="18">
    <source>
        <dbReference type="SAM" id="Phobius"/>
    </source>
</evidence>
<dbReference type="FunFam" id="3.40.190.10:FF:000103">
    <property type="entry name" value="Glutamate receptor"/>
    <property type="match status" value="1"/>
</dbReference>
<dbReference type="FunFam" id="3.40.190.10:FF:000195">
    <property type="entry name" value="Glutamate receptor 2.7"/>
    <property type="match status" value="1"/>
</dbReference>
<protein>
    <recommendedName>
        <fullName evidence="15">Glutamate receptor</fullName>
    </recommendedName>
</protein>
<keyword evidence="7 18" id="KW-1133">Transmembrane helix</keyword>
<evidence type="ECO:0000256" key="11">
    <source>
        <dbReference type="ARBA" id="ARBA00023180"/>
    </source>
</evidence>
<keyword evidence="12 15" id="KW-1071">Ligand-gated ion channel</keyword>
<evidence type="ECO:0000256" key="19">
    <source>
        <dbReference type="SAM" id="SignalP"/>
    </source>
</evidence>
<dbReference type="FunFam" id="3.40.50.2300:FF:000195">
    <property type="entry name" value="Glutamate receptor"/>
    <property type="match status" value="1"/>
</dbReference>
<dbReference type="Gene3D" id="3.40.50.2300">
    <property type="match status" value="2"/>
</dbReference>
<evidence type="ECO:0000313" key="22">
    <source>
        <dbReference type="Proteomes" id="UP001159364"/>
    </source>
</evidence>
<dbReference type="Pfam" id="PF10613">
    <property type="entry name" value="Lig_chan-Glu_bd"/>
    <property type="match status" value="1"/>
</dbReference>
<dbReference type="CDD" id="cd13686">
    <property type="entry name" value="GluR_Plant"/>
    <property type="match status" value="1"/>
</dbReference>
<sequence>MRGNHYETFLFFIVFVFLSVKMVIAQNTTIPVPVNVGVILDLDVEVDKVGLSCINMSLTDFYASHGDQYKTRLVLNTRNSKQDVIGAAAAGLDLIKNVEVKAILGPPTSMQADFVIDMGERAQVPIVSFSASSPSLNSLRSSYFFRATQNDETQAKAISAIVKAFGWREAILVYIDNQYGVGIIPYLTDALQAANARVPYRSAISPAATNDEIDEELYKLMTMQTRVFIVHMTPTFGSHFFTRIDKIGMMSPGYIWIMTDGLTDFLNSMNSSIVDSMQGVLGVKPYVPRTEELVNFQDRFKKKFIQDNPDIVDADLNVYGLWAYDAIKALAMAVEKVGTTNLSFQKPNVSKNSTDLENLGVSPVGSSLLQVLSNTSFKGLSGDFRFINGQLQPSPYQIINVNGHGTRGIGYWTAESGLVRNLNSIINITSTYSASNSSLAPIIWPGEAPSAPKGWEIPTQGKRLRIGVPDKSGFTEFVMVTKDPTINSFNVEGYSIDVFEAVVKLLSYALPFDYHPFELSNGTSAGTYNDLVYQVFLGNYDAVVGDTTIRLNRSNYVDFTLPYTESGVSMVVPVKDNKNKKAWVFLKPLTWDLWVTSFCFFIFIGFVVWVLEHRINEDFRGPPQFQAGTSFWFSFSTMVFAHKERLVSNLSRFVIVIWCFVVLILTQSYTASLTSLLTVQQLQPTITEVEELIRTGAYVGYQEGSFTSGLLVRLGFDESKLVVYNSLEEWDALFTKGSRNGGIAAAFDEVPYIKLFLAKYCSKYTTVEPTFKTDGFGFVFPRGSPLVGDVSRAILGVKEGETMKKIEDKWFGREASCPDPSTSLSSNSLGIESFLGLFLIAGAASVLALVIFLAMFLYEQWDVIVPPDSRSIKERVVQLSRNFYDRDLTSHTMRREINGQIPFDEPVVSEPSPSAYSVRMEFPGEQAGVSSEYGDQTPNDPQRPQGTTSDIELAIQNEE</sequence>
<comment type="subcellular location">
    <subcellularLocation>
        <location evidence="1">Membrane</location>
        <topology evidence="1">Multi-pass membrane protein</topology>
    </subcellularLocation>
</comment>
<dbReference type="PIRSF" id="PIRSF037090">
    <property type="entry name" value="Iontro_Glu-like_rcpt_pln"/>
    <property type="match status" value="1"/>
</dbReference>
<dbReference type="SUPFAM" id="SSF53850">
    <property type="entry name" value="Periplasmic binding protein-like II"/>
    <property type="match status" value="1"/>
</dbReference>
<dbReference type="FunFam" id="1.10.287.70:FF:000037">
    <property type="entry name" value="Glutamate receptor"/>
    <property type="match status" value="1"/>
</dbReference>
<dbReference type="FunFam" id="3.40.50.2300:FF:000169">
    <property type="entry name" value="Glutamate receptor"/>
    <property type="match status" value="1"/>
</dbReference>
<comment type="subunit">
    <text evidence="3">May form heteromers.</text>
</comment>
<comment type="function">
    <text evidence="14">Glutamate-gated receptor that probably acts as a non-selective cation channel. May be involved in light-signal transduction and calcium homeostasis via the regulation of calcium influx into cells.</text>
</comment>
<dbReference type="EMBL" id="JAIWQS010000005">
    <property type="protein sequence ID" value="KAJ8763846.1"/>
    <property type="molecule type" value="Genomic_DNA"/>
</dbReference>
<dbReference type="Pfam" id="PF01094">
    <property type="entry name" value="ANF_receptor"/>
    <property type="match status" value="1"/>
</dbReference>
<evidence type="ECO:0000256" key="4">
    <source>
        <dbReference type="ARBA" id="ARBA00022448"/>
    </source>
</evidence>
<feature type="transmembrane region" description="Helical" evidence="18">
    <location>
        <begin position="653"/>
        <end position="677"/>
    </location>
</feature>
<comment type="similarity">
    <text evidence="2 15">Belongs to the glutamate-gated ion channel (TC 1.A.10.1) family.</text>
</comment>
<keyword evidence="10 15" id="KW-0675">Receptor</keyword>
<evidence type="ECO:0000256" key="12">
    <source>
        <dbReference type="ARBA" id="ARBA00023286"/>
    </source>
</evidence>
<dbReference type="InterPro" id="IPR017103">
    <property type="entry name" value="Iontropic_Glu_rcpt_pln"/>
</dbReference>
<keyword evidence="13 15" id="KW-0407">Ion channel</keyword>
<dbReference type="InterPro" id="IPR001828">
    <property type="entry name" value="ANF_lig-bd_rcpt"/>
</dbReference>
<evidence type="ECO:0000256" key="9">
    <source>
        <dbReference type="ARBA" id="ARBA00023136"/>
    </source>
</evidence>
<evidence type="ECO:0000256" key="15">
    <source>
        <dbReference type="PIRNR" id="PIRNR037090"/>
    </source>
</evidence>
<evidence type="ECO:0000256" key="14">
    <source>
        <dbReference type="ARBA" id="ARBA00049638"/>
    </source>
</evidence>
<evidence type="ECO:0000256" key="5">
    <source>
        <dbReference type="ARBA" id="ARBA00022692"/>
    </source>
</evidence>
<keyword evidence="22" id="KW-1185">Reference proteome</keyword>
<evidence type="ECO:0000256" key="8">
    <source>
        <dbReference type="ARBA" id="ARBA00023065"/>
    </source>
</evidence>
<dbReference type="InterPro" id="IPR019594">
    <property type="entry name" value="Glu/Gly-bd"/>
</dbReference>
<dbReference type="Gene3D" id="3.40.190.10">
    <property type="entry name" value="Periplasmic binding protein-like II"/>
    <property type="match status" value="2"/>
</dbReference>